<gene>
    <name evidence="4" type="ORF">METZ01_LOCUS174595</name>
</gene>
<accession>A0A382C7Q3</accession>
<proteinExistence type="predicted"/>
<dbReference type="InterPro" id="IPR051398">
    <property type="entry name" value="Polysacch_Deacetylase"/>
</dbReference>
<dbReference type="GO" id="GO:0005576">
    <property type="term" value="C:extracellular region"/>
    <property type="evidence" value="ECO:0007669"/>
    <property type="project" value="UniProtKB-SubCell"/>
</dbReference>
<evidence type="ECO:0000313" key="4">
    <source>
        <dbReference type="EMBL" id="SVB21741.1"/>
    </source>
</evidence>
<sequence>RFSTIMKETSTSIQVKDNVPIEWLPILAYHKIGTQKELGITWIAPSVFEKQIAFLHSEQYQTVSPNDLTEALLEKRKLPEKSVMITFDDGYESCYTHAFPILKRYGFTATIFMLAGYVGKWNSWDARLGWKRFKHLSREQIIDLDLEGFTFGSHGLNHLFLTLQHHKTIQTELKMSKSILEDILQKPIDCFAYPYGNYNSKTTQLVKEANYHIAFSLNPSPQIANSQTYYLPRMGIYLWDTLNTFKTKLRQNGEMRFRIECTKNILINRLTYGNLIRFYASSN</sequence>
<feature type="domain" description="NodB homology" evidence="3">
    <location>
        <begin position="81"/>
        <end position="283"/>
    </location>
</feature>
<feature type="non-terminal residue" evidence="4">
    <location>
        <position position="1"/>
    </location>
</feature>
<protein>
    <recommendedName>
        <fullName evidence="3">NodB homology domain-containing protein</fullName>
    </recommendedName>
</protein>
<comment type="subcellular location">
    <subcellularLocation>
        <location evidence="1">Secreted</location>
    </subcellularLocation>
</comment>
<dbReference type="CDD" id="cd10918">
    <property type="entry name" value="CE4_NodB_like_5s_6s"/>
    <property type="match status" value="1"/>
</dbReference>
<organism evidence="4">
    <name type="scientific">marine metagenome</name>
    <dbReference type="NCBI Taxonomy" id="408172"/>
    <lineage>
        <taxon>unclassified sequences</taxon>
        <taxon>metagenomes</taxon>
        <taxon>ecological metagenomes</taxon>
    </lineage>
</organism>
<dbReference type="Gene3D" id="3.20.20.370">
    <property type="entry name" value="Glycoside hydrolase/deacetylase"/>
    <property type="match status" value="1"/>
</dbReference>
<reference evidence="4" key="1">
    <citation type="submission" date="2018-05" db="EMBL/GenBank/DDBJ databases">
        <authorList>
            <person name="Lanie J.A."/>
            <person name="Ng W.-L."/>
            <person name="Kazmierczak K.M."/>
            <person name="Andrzejewski T.M."/>
            <person name="Davidsen T.M."/>
            <person name="Wayne K.J."/>
            <person name="Tettelin H."/>
            <person name="Glass J.I."/>
            <person name="Rusch D."/>
            <person name="Podicherti R."/>
            <person name="Tsui H.-C.T."/>
            <person name="Winkler M.E."/>
        </authorList>
    </citation>
    <scope>NUCLEOTIDE SEQUENCE</scope>
</reference>
<dbReference type="InterPro" id="IPR011330">
    <property type="entry name" value="Glyco_hydro/deAcase_b/a-brl"/>
</dbReference>
<dbReference type="PANTHER" id="PTHR34216">
    <property type="match status" value="1"/>
</dbReference>
<name>A0A382C7Q3_9ZZZZ</name>
<dbReference type="SUPFAM" id="SSF88713">
    <property type="entry name" value="Glycoside hydrolase/deacetylase"/>
    <property type="match status" value="1"/>
</dbReference>
<evidence type="ECO:0000256" key="1">
    <source>
        <dbReference type="ARBA" id="ARBA00004613"/>
    </source>
</evidence>
<evidence type="ECO:0000259" key="3">
    <source>
        <dbReference type="PROSITE" id="PS51677"/>
    </source>
</evidence>
<dbReference type="InterPro" id="IPR002509">
    <property type="entry name" value="NODB_dom"/>
</dbReference>
<evidence type="ECO:0000256" key="2">
    <source>
        <dbReference type="ARBA" id="ARBA00022729"/>
    </source>
</evidence>
<dbReference type="Pfam" id="PF01522">
    <property type="entry name" value="Polysacc_deac_1"/>
    <property type="match status" value="1"/>
</dbReference>
<dbReference type="EMBL" id="UINC01033060">
    <property type="protein sequence ID" value="SVB21741.1"/>
    <property type="molecule type" value="Genomic_DNA"/>
</dbReference>
<dbReference type="PANTHER" id="PTHR34216:SF3">
    <property type="entry name" value="POLY-BETA-1,6-N-ACETYL-D-GLUCOSAMINE N-DEACETYLASE"/>
    <property type="match status" value="1"/>
</dbReference>
<dbReference type="GO" id="GO:0016810">
    <property type="term" value="F:hydrolase activity, acting on carbon-nitrogen (but not peptide) bonds"/>
    <property type="evidence" value="ECO:0007669"/>
    <property type="project" value="InterPro"/>
</dbReference>
<dbReference type="AlphaFoldDB" id="A0A382C7Q3"/>
<dbReference type="PROSITE" id="PS51677">
    <property type="entry name" value="NODB"/>
    <property type="match status" value="1"/>
</dbReference>
<keyword evidence="2" id="KW-0732">Signal</keyword>
<dbReference type="GO" id="GO:0005975">
    <property type="term" value="P:carbohydrate metabolic process"/>
    <property type="evidence" value="ECO:0007669"/>
    <property type="project" value="InterPro"/>
</dbReference>